<accession>A0A640SX38</accession>
<evidence type="ECO:0000313" key="3">
    <source>
        <dbReference type="Proteomes" id="UP000430079"/>
    </source>
</evidence>
<feature type="transmembrane region" description="Helical" evidence="1">
    <location>
        <begin position="34"/>
        <end position="56"/>
    </location>
</feature>
<protein>
    <submittedName>
        <fullName evidence="2">Uncharacterized protein</fullName>
    </submittedName>
</protein>
<name>A0A640SX38_9ACTN</name>
<organism evidence="2 3">
    <name type="scientific">Streptomyces glebosus</name>
    <dbReference type="NCBI Taxonomy" id="249580"/>
    <lineage>
        <taxon>Bacteria</taxon>
        <taxon>Bacillati</taxon>
        <taxon>Actinomycetota</taxon>
        <taxon>Actinomycetes</taxon>
        <taxon>Kitasatosporales</taxon>
        <taxon>Streptomycetaceae</taxon>
        <taxon>Streptomyces</taxon>
    </lineage>
</organism>
<keyword evidence="1" id="KW-0812">Transmembrane</keyword>
<keyword evidence="1" id="KW-1133">Transmembrane helix</keyword>
<evidence type="ECO:0000313" key="2">
    <source>
        <dbReference type="EMBL" id="GFE14636.1"/>
    </source>
</evidence>
<reference evidence="2 3" key="1">
    <citation type="submission" date="2019-12" db="EMBL/GenBank/DDBJ databases">
        <title>Whole genome shotgun sequence of Streptomyces hygroscopicus subsp. glebosus NBRC 13786.</title>
        <authorList>
            <person name="Ichikawa N."/>
            <person name="Kimura A."/>
            <person name="Kitahashi Y."/>
            <person name="Komaki H."/>
            <person name="Tamura T."/>
        </authorList>
    </citation>
    <scope>NUCLEOTIDE SEQUENCE [LARGE SCALE GENOMIC DNA]</scope>
    <source>
        <strain evidence="2 3">NBRC 13786</strain>
    </source>
</reference>
<comment type="caution">
    <text evidence="2">The sequence shown here is derived from an EMBL/GenBank/DDBJ whole genome shotgun (WGS) entry which is preliminary data.</text>
</comment>
<keyword evidence="1" id="KW-0472">Membrane</keyword>
<gene>
    <name evidence="2" type="ORF">Sgleb_26830</name>
</gene>
<dbReference type="AlphaFoldDB" id="A0A640SX38"/>
<sequence length="67" mass="6952">MALGLALAVVGGCGLGLILLRLVGESSPDWSVIWPMAGAGAALVVLVTLLSLPALWRLMRPEGLRTE</sequence>
<dbReference type="Proteomes" id="UP000430079">
    <property type="component" value="Unassembled WGS sequence"/>
</dbReference>
<dbReference type="EMBL" id="BLIO01000001">
    <property type="protein sequence ID" value="GFE14636.1"/>
    <property type="molecule type" value="Genomic_DNA"/>
</dbReference>
<keyword evidence="3" id="KW-1185">Reference proteome</keyword>
<proteinExistence type="predicted"/>
<evidence type="ECO:0000256" key="1">
    <source>
        <dbReference type="SAM" id="Phobius"/>
    </source>
</evidence>